<dbReference type="Proteomes" id="UP000184499">
    <property type="component" value="Unassembled WGS sequence"/>
</dbReference>
<dbReference type="Gene3D" id="3.30.200.20">
    <property type="entry name" value="Phosphorylase Kinase, domain 1"/>
    <property type="match status" value="1"/>
</dbReference>
<protein>
    <recommendedName>
        <fullName evidence="1">Aminoglycoside phosphotransferase domain-containing protein</fullName>
    </recommendedName>
</protein>
<dbReference type="InterPro" id="IPR011009">
    <property type="entry name" value="Kinase-like_dom_sf"/>
</dbReference>
<gene>
    <name evidence="2" type="ORF">ASPBRDRAFT_158129</name>
</gene>
<evidence type="ECO:0000313" key="3">
    <source>
        <dbReference type="Proteomes" id="UP000184499"/>
    </source>
</evidence>
<name>A0A1L9UB35_ASPBC</name>
<evidence type="ECO:0000313" key="2">
    <source>
        <dbReference type="EMBL" id="OJJ68907.1"/>
    </source>
</evidence>
<evidence type="ECO:0000259" key="1">
    <source>
        <dbReference type="Pfam" id="PF01636"/>
    </source>
</evidence>
<dbReference type="Gene3D" id="3.90.1200.10">
    <property type="match status" value="1"/>
</dbReference>
<dbReference type="GeneID" id="93571919"/>
<proteinExistence type="predicted"/>
<sequence>MHPSNPISAKVLSALETTPYACTDLIPLSGGYVNFVYRGTLVSPLATTPPTTRVIVKHAEPYVAANSDWKSSVTRSHYEALMLKAMKVLPPAKDVDVTTTSPILYEYYAAAHTAILSDLPRSSQLQVYLSTPELDTKEVFSVGVSLGRWMRKFHEWGALPDQASLRREIKGNREMAEMRYNITYGSLKESIARYPAIFGSSAHVFERLEQRLNTELVGTEDQLIHGDFGCRNVLISEESHSAGFHSLSLSIIDWEVSQLGSVAIDLGQMLAELYLLTHFQSVTVASGMILPFMVGYGSLKDEMAFRVALEFGMHLVLWPCRQSSVRDDLLVEKCVCLGKDMIVHAEEKDKLWFRGGVLDSIFKST</sequence>
<dbReference type="AlphaFoldDB" id="A0A1L9UB35"/>
<dbReference type="STRING" id="767769.A0A1L9UB35"/>
<keyword evidence="3" id="KW-1185">Reference proteome</keyword>
<organism evidence="2 3">
    <name type="scientific">Aspergillus brasiliensis (strain CBS 101740 / IMI 381727 / IBT 21946)</name>
    <dbReference type="NCBI Taxonomy" id="767769"/>
    <lineage>
        <taxon>Eukaryota</taxon>
        <taxon>Fungi</taxon>
        <taxon>Dikarya</taxon>
        <taxon>Ascomycota</taxon>
        <taxon>Pezizomycotina</taxon>
        <taxon>Eurotiomycetes</taxon>
        <taxon>Eurotiomycetidae</taxon>
        <taxon>Eurotiales</taxon>
        <taxon>Aspergillaceae</taxon>
        <taxon>Aspergillus</taxon>
        <taxon>Aspergillus subgen. Circumdati</taxon>
    </lineage>
</organism>
<dbReference type="SUPFAM" id="SSF56112">
    <property type="entry name" value="Protein kinase-like (PK-like)"/>
    <property type="match status" value="1"/>
</dbReference>
<accession>A0A1L9UB35</accession>
<dbReference type="InterPro" id="IPR002575">
    <property type="entry name" value="Aminoglycoside_PTrfase"/>
</dbReference>
<reference evidence="3" key="1">
    <citation type="journal article" date="2017" name="Genome Biol.">
        <title>Comparative genomics reveals high biological diversity and specific adaptations in the industrially and medically important fungal genus Aspergillus.</title>
        <authorList>
            <person name="de Vries R.P."/>
            <person name="Riley R."/>
            <person name="Wiebenga A."/>
            <person name="Aguilar-Osorio G."/>
            <person name="Amillis S."/>
            <person name="Uchima C.A."/>
            <person name="Anderluh G."/>
            <person name="Asadollahi M."/>
            <person name="Askin M."/>
            <person name="Barry K."/>
            <person name="Battaglia E."/>
            <person name="Bayram O."/>
            <person name="Benocci T."/>
            <person name="Braus-Stromeyer S.A."/>
            <person name="Caldana C."/>
            <person name="Canovas D."/>
            <person name="Cerqueira G.C."/>
            <person name="Chen F."/>
            <person name="Chen W."/>
            <person name="Choi C."/>
            <person name="Clum A."/>
            <person name="Dos Santos R.A."/>
            <person name="Damasio A.R."/>
            <person name="Diallinas G."/>
            <person name="Emri T."/>
            <person name="Fekete E."/>
            <person name="Flipphi M."/>
            <person name="Freyberg S."/>
            <person name="Gallo A."/>
            <person name="Gournas C."/>
            <person name="Habgood R."/>
            <person name="Hainaut M."/>
            <person name="Harispe M.L."/>
            <person name="Henrissat B."/>
            <person name="Hilden K.S."/>
            <person name="Hope R."/>
            <person name="Hossain A."/>
            <person name="Karabika E."/>
            <person name="Karaffa L."/>
            <person name="Karanyi Z."/>
            <person name="Krasevec N."/>
            <person name="Kuo A."/>
            <person name="Kusch H."/>
            <person name="LaButti K."/>
            <person name="Lagendijk E.L."/>
            <person name="Lapidus A."/>
            <person name="Levasseur A."/>
            <person name="Lindquist E."/>
            <person name="Lipzen A."/>
            <person name="Logrieco A.F."/>
            <person name="MacCabe A."/>
            <person name="Maekelae M.R."/>
            <person name="Malavazi I."/>
            <person name="Melin P."/>
            <person name="Meyer V."/>
            <person name="Mielnichuk N."/>
            <person name="Miskei M."/>
            <person name="Molnar A.P."/>
            <person name="Mule G."/>
            <person name="Ngan C.Y."/>
            <person name="Orejas M."/>
            <person name="Orosz E."/>
            <person name="Ouedraogo J.P."/>
            <person name="Overkamp K.M."/>
            <person name="Park H.-S."/>
            <person name="Perrone G."/>
            <person name="Piumi F."/>
            <person name="Punt P.J."/>
            <person name="Ram A.F."/>
            <person name="Ramon A."/>
            <person name="Rauscher S."/>
            <person name="Record E."/>
            <person name="Riano-Pachon D.M."/>
            <person name="Robert V."/>
            <person name="Roehrig J."/>
            <person name="Ruller R."/>
            <person name="Salamov A."/>
            <person name="Salih N.S."/>
            <person name="Samson R.A."/>
            <person name="Sandor E."/>
            <person name="Sanguinetti M."/>
            <person name="Schuetze T."/>
            <person name="Sepcic K."/>
            <person name="Shelest E."/>
            <person name="Sherlock G."/>
            <person name="Sophianopoulou V."/>
            <person name="Squina F.M."/>
            <person name="Sun H."/>
            <person name="Susca A."/>
            <person name="Todd R.B."/>
            <person name="Tsang A."/>
            <person name="Unkles S.E."/>
            <person name="van de Wiele N."/>
            <person name="van Rossen-Uffink D."/>
            <person name="Oliveira J.V."/>
            <person name="Vesth T.C."/>
            <person name="Visser J."/>
            <person name="Yu J.-H."/>
            <person name="Zhou M."/>
            <person name="Andersen M.R."/>
            <person name="Archer D.B."/>
            <person name="Baker S.E."/>
            <person name="Benoit I."/>
            <person name="Brakhage A.A."/>
            <person name="Braus G.H."/>
            <person name="Fischer R."/>
            <person name="Frisvad J.C."/>
            <person name="Goldman G.H."/>
            <person name="Houbraken J."/>
            <person name="Oakley B."/>
            <person name="Pocsi I."/>
            <person name="Scazzocchio C."/>
            <person name="Seiboth B."/>
            <person name="vanKuyk P.A."/>
            <person name="Wortman J."/>
            <person name="Dyer P.S."/>
            <person name="Grigoriev I.V."/>
        </authorList>
    </citation>
    <scope>NUCLEOTIDE SEQUENCE [LARGE SCALE GENOMIC DNA]</scope>
    <source>
        <strain evidence="3">CBS 101740 / IMI 381727 / IBT 21946</strain>
    </source>
</reference>
<dbReference type="RefSeq" id="XP_067476156.1">
    <property type="nucleotide sequence ID" value="XM_067619431.1"/>
</dbReference>
<dbReference type="EMBL" id="KV878689">
    <property type="protein sequence ID" value="OJJ68907.1"/>
    <property type="molecule type" value="Genomic_DNA"/>
</dbReference>
<feature type="domain" description="Aminoglycoside phosphotransferase" evidence="1">
    <location>
        <begin position="112"/>
        <end position="271"/>
    </location>
</feature>
<dbReference type="Pfam" id="PF01636">
    <property type="entry name" value="APH"/>
    <property type="match status" value="1"/>
</dbReference>
<dbReference type="OrthoDB" id="4418524at2759"/>
<dbReference type="OMA" id="VHLICWY"/>
<dbReference type="VEuPathDB" id="FungiDB:ASPBRDRAFT_158129"/>